<dbReference type="Proteomes" id="UP001626550">
    <property type="component" value="Unassembled WGS sequence"/>
</dbReference>
<dbReference type="AlphaFoldDB" id="A0ABD2PM27"/>
<organism evidence="1 2">
    <name type="scientific">Cichlidogyrus casuarinus</name>
    <dbReference type="NCBI Taxonomy" id="1844966"/>
    <lineage>
        <taxon>Eukaryota</taxon>
        <taxon>Metazoa</taxon>
        <taxon>Spiralia</taxon>
        <taxon>Lophotrochozoa</taxon>
        <taxon>Platyhelminthes</taxon>
        <taxon>Monogenea</taxon>
        <taxon>Monopisthocotylea</taxon>
        <taxon>Dactylogyridea</taxon>
        <taxon>Ancyrocephalidae</taxon>
        <taxon>Cichlidogyrus</taxon>
    </lineage>
</organism>
<evidence type="ECO:0000313" key="2">
    <source>
        <dbReference type="Proteomes" id="UP001626550"/>
    </source>
</evidence>
<evidence type="ECO:0000313" key="1">
    <source>
        <dbReference type="EMBL" id="KAL3308549.1"/>
    </source>
</evidence>
<dbReference type="EMBL" id="JBJKFK010005061">
    <property type="protein sequence ID" value="KAL3308549.1"/>
    <property type="molecule type" value="Genomic_DNA"/>
</dbReference>
<comment type="caution">
    <text evidence="1">The sequence shown here is derived from an EMBL/GenBank/DDBJ whole genome shotgun (WGS) entry which is preliminary data.</text>
</comment>
<accession>A0ABD2PM27</accession>
<proteinExistence type="predicted"/>
<gene>
    <name evidence="1" type="ORF">Ciccas_012917</name>
</gene>
<sequence length="170" mass="19140">MLSGNLRRILCVAEIAKAKERDIVISSCSSVDMLANAYAIELQDLKPVFAVFTLIDRKLIEFIQDAVKKRNQENAKKTLQLELLPLRTCFFGKSELSGFLTSINTFFKGLGLIAFMDVLKIAILINLNKESAQMFSLCGVLKDVLFDDFPANGDQKVKLDEEQGFTHIRF</sequence>
<name>A0ABD2PM27_9PLAT</name>
<protein>
    <submittedName>
        <fullName evidence="1">Uncharacterized protein</fullName>
    </submittedName>
</protein>
<keyword evidence="2" id="KW-1185">Reference proteome</keyword>
<reference evidence="1 2" key="1">
    <citation type="submission" date="2024-11" db="EMBL/GenBank/DDBJ databases">
        <title>Adaptive evolution of stress response genes in parasites aligns with host niche diversity.</title>
        <authorList>
            <person name="Hahn C."/>
            <person name="Resl P."/>
        </authorList>
    </citation>
    <scope>NUCLEOTIDE SEQUENCE [LARGE SCALE GENOMIC DNA]</scope>
    <source>
        <strain evidence="1">EGGRZ-B1_66</strain>
        <tissue evidence="1">Body</tissue>
    </source>
</reference>